<evidence type="ECO:0000313" key="2">
    <source>
        <dbReference type="Proteomes" id="UP001141806"/>
    </source>
</evidence>
<dbReference type="Proteomes" id="UP001141806">
    <property type="component" value="Unassembled WGS sequence"/>
</dbReference>
<evidence type="ECO:0000313" key="1">
    <source>
        <dbReference type="EMBL" id="KAJ4952594.1"/>
    </source>
</evidence>
<dbReference type="EMBL" id="JAMYWD010000012">
    <property type="protein sequence ID" value="KAJ4952594.1"/>
    <property type="molecule type" value="Genomic_DNA"/>
</dbReference>
<gene>
    <name evidence="1" type="ORF">NE237_029426</name>
</gene>
<proteinExistence type="predicted"/>
<protein>
    <submittedName>
        <fullName evidence="1">Uncharacterized protein</fullName>
    </submittedName>
</protein>
<organism evidence="1 2">
    <name type="scientific">Protea cynaroides</name>
    <dbReference type="NCBI Taxonomy" id="273540"/>
    <lineage>
        <taxon>Eukaryota</taxon>
        <taxon>Viridiplantae</taxon>
        <taxon>Streptophyta</taxon>
        <taxon>Embryophyta</taxon>
        <taxon>Tracheophyta</taxon>
        <taxon>Spermatophyta</taxon>
        <taxon>Magnoliopsida</taxon>
        <taxon>Proteales</taxon>
        <taxon>Proteaceae</taxon>
        <taxon>Protea</taxon>
    </lineage>
</organism>
<keyword evidence="2" id="KW-1185">Reference proteome</keyword>
<accession>A0A9Q0JTW7</accession>
<reference evidence="1" key="1">
    <citation type="journal article" date="2023" name="Plant J.">
        <title>The genome of the king protea, Protea cynaroides.</title>
        <authorList>
            <person name="Chang J."/>
            <person name="Duong T.A."/>
            <person name="Schoeman C."/>
            <person name="Ma X."/>
            <person name="Roodt D."/>
            <person name="Barker N."/>
            <person name="Li Z."/>
            <person name="Van de Peer Y."/>
            <person name="Mizrachi E."/>
        </authorList>
    </citation>
    <scope>NUCLEOTIDE SEQUENCE</scope>
    <source>
        <tissue evidence="1">Young leaves</tissue>
    </source>
</reference>
<name>A0A9Q0JTW7_9MAGN</name>
<comment type="caution">
    <text evidence="1">The sequence shown here is derived from an EMBL/GenBank/DDBJ whole genome shotgun (WGS) entry which is preliminary data.</text>
</comment>
<sequence length="150" mass="16309">MRDARCCWTADGSQEMVARGNMLLDAVRSQAMVARCEIATAWEVECGSWAWLVMELGSRSMVVECGSTSANLLPSSFLVKPSFSSVLLSVSLFLVFWKKERVSWWVTRCGVSPMGTGDVEVAAVVRGSKMEVASDGSRLYGVGSWVVVAD</sequence>
<dbReference type="AlphaFoldDB" id="A0A9Q0JTW7"/>